<feature type="transmembrane region" description="Helical" evidence="5">
    <location>
        <begin position="210"/>
        <end position="229"/>
    </location>
</feature>
<feature type="transmembrane region" description="Helical" evidence="5">
    <location>
        <begin position="181"/>
        <end position="198"/>
    </location>
</feature>
<evidence type="ECO:0000256" key="1">
    <source>
        <dbReference type="ARBA" id="ARBA00004127"/>
    </source>
</evidence>
<dbReference type="GO" id="GO:0030026">
    <property type="term" value="P:intracellular manganese ion homeostasis"/>
    <property type="evidence" value="ECO:0007669"/>
    <property type="project" value="InterPro"/>
</dbReference>
<evidence type="ECO:0000256" key="5">
    <source>
        <dbReference type="SAM" id="Phobius"/>
    </source>
</evidence>
<evidence type="ECO:0000313" key="7">
    <source>
        <dbReference type="Proteomes" id="UP000177040"/>
    </source>
</evidence>
<keyword evidence="4 5" id="KW-0472">Membrane</keyword>
<proteinExistence type="predicted"/>
<dbReference type="EMBL" id="MFQH01000011">
    <property type="protein sequence ID" value="OGH78407.1"/>
    <property type="molecule type" value="Genomic_DNA"/>
</dbReference>
<accession>A0A1F6N3B7</accession>
<keyword evidence="3 5" id="KW-1133">Transmembrane helix</keyword>
<evidence type="ECO:0008006" key="8">
    <source>
        <dbReference type="Google" id="ProtNLM"/>
    </source>
</evidence>
<dbReference type="PANTHER" id="PTHR31851">
    <property type="entry name" value="FE(2+)/MN(2+) TRANSPORTER PCL1"/>
    <property type="match status" value="1"/>
</dbReference>
<protein>
    <recommendedName>
        <fullName evidence="8">Iron transporter</fullName>
    </recommendedName>
</protein>
<comment type="caution">
    <text evidence="6">The sequence shown here is derived from an EMBL/GenBank/DDBJ whole genome shotgun (WGS) entry which is preliminary data.</text>
</comment>
<keyword evidence="2 5" id="KW-0812">Transmembrane</keyword>
<dbReference type="GO" id="GO:0012505">
    <property type="term" value="C:endomembrane system"/>
    <property type="evidence" value="ECO:0007669"/>
    <property type="project" value="UniProtKB-SubCell"/>
</dbReference>
<dbReference type="AlphaFoldDB" id="A0A1F6N3B7"/>
<organism evidence="6 7">
    <name type="scientific">Candidatus Magasanikbacteria bacterium RIFCSPLOWO2_01_FULL_40_15</name>
    <dbReference type="NCBI Taxonomy" id="1798686"/>
    <lineage>
        <taxon>Bacteria</taxon>
        <taxon>Candidatus Magasanikiibacteriota</taxon>
    </lineage>
</organism>
<feature type="transmembrane region" description="Helical" evidence="5">
    <location>
        <begin position="155"/>
        <end position="175"/>
    </location>
</feature>
<dbReference type="GO" id="GO:0005384">
    <property type="term" value="F:manganese ion transmembrane transporter activity"/>
    <property type="evidence" value="ECO:0007669"/>
    <property type="project" value="InterPro"/>
</dbReference>
<evidence type="ECO:0000256" key="4">
    <source>
        <dbReference type="ARBA" id="ARBA00023136"/>
    </source>
</evidence>
<comment type="subcellular location">
    <subcellularLocation>
        <location evidence="1">Endomembrane system</location>
        <topology evidence="1">Multi-pass membrane protein</topology>
    </subcellularLocation>
</comment>
<feature type="transmembrane region" description="Helical" evidence="5">
    <location>
        <begin position="49"/>
        <end position="73"/>
    </location>
</feature>
<evidence type="ECO:0000313" key="6">
    <source>
        <dbReference type="EMBL" id="OGH78407.1"/>
    </source>
</evidence>
<evidence type="ECO:0000256" key="3">
    <source>
        <dbReference type="ARBA" id="ARBA00022989"/>
    </source>
</evidence>
<gene>
    <name evidence="6" type="ORF">A2983_02635</name>
</gene>
<dbReference type="Proteomes" id="UP000177040">
    <property type="component" value="Unassembled WGS sequence"/>
</dbReference>
<dbReference type="InterPro" id="IPR008217">
    <property type="entry name" value="Ccc1_fam"/>
</dbReference>
<name>A0A1F6N3B7_9BACT</name>
<dbReference type="Pfam" id="PF01988">
    <property type="entry name" value="VIT1"/>
    <property type="match status" value="1"/>
</dbReference>
<sequence>MYRYNSEYIHHQNGLSSALIRELVFGMEDGMVSTLGAITGIAISTQNHFFVILSGCVIISVESISMAVGSYLSNKSEQAIDERIIEEEREEIQKYPDEEKIEMVDLFVKDGWSRELAQTMAHETGKNKDLMLKEMAYRELNLIPGMHEPAVKKGIIMGTSYVVGGLVPLVPFLFFNVISGLFVAIPLTIFGLFLLGVYTTQYSKRRWWKAGLEMMGLATVAALVGYGVGQAVDFFNFQMRLPTN</sequence>
<reference evidence="6 7" key="1">
    <citation type="journal article" date="2016" name="Nat. Commun.">
        <title>Thousands of microbial genomes shed light on interconnected biogeochemical processes in an aquifer system.</title>
        <authorList>
            <person name="Anantharaman K."/>
            <person name="Brown C.T."/>
            <person name="Hug L.A."/>
            <person name="Sharon I."/>
            <person name="Castelle C.J."/>
            <person name="Probst A.J."/>
            <person name="Thomas B.C."/>
            <person name="Singh A."/>
            <person name="Wilkins M.J."/>
            <person name="Karaoz U."/>
            <person name="Brodie E.L."/>
            <person name="Williams K.H."/>
            <person name="Hubbard S.S."/>
            <person name="Banfield J.F."/>
        </authorList>
    </citation>
    <scope>NUCLEOTIDE SEQUENCE [LARGE SCALE GENOMIC DNA]</scope>
</reference>
<evidence type="ECO:0000256" key="2">
    <source>
        <dbReference type="ARBA" id="ARBA00022692"/>
    </source>
</evidence>